<reference evidence="1 2" key="1">
    <citation type="submission" date="2021-07" db="EMBL/GenBank/DDBJ databases">
        <authorList>
            <person name="Palmer J.M."/>
        </authorList>
    </citation>
    <scope>NUCLEOTIDE SEQUENCE [LARGE SCALE GENOMIC DNA]</scope>
    <source>
        <strain evidence="1 2">AT_MEX2019</strain>
        <tissue evidence="1">Muscle</tissue>
    </source>
</reference>
<protein>
    <submittedName>
        <fullName evidence="1">Uncharacterized protein</fullName>
    </submittedName>
</protein>
<evidence type="ECO:0000313" key="2">
    <source>
        <dbReference type="Proteomes" id="UP001345963"/>
    </source>
</evidence>
<accession>A0ABU7CG80</accession>
<proteinExistence type="predicted"/>
<name>A0ABU7CG80_9TELE</name>
<comment type="caution">
    <text evidence="1">The sequence shown here is derived from an EMBL/GenBank/DDBJ whole genome shotgun (WGS) entry which is preliminary data.</text>
</comment>
<keyword evidence="2" id="KW-1185">Reference proteome</keyword>
<evidence type="ECO:0000313" key="1">
    <source>
        <dbReference type="EMBL" id="MED6260683.1"/>
    </source>
</evidence>
<dbReference type="EMBL" id="JAHUTI010089128">
    <property type="protein sequence ID" value="MED6260683.1"/>
    <property type="molecule type" value="Genomic_DNA"/>
</dbReference>
<sequence length="106" mass="12284">MSVLLGQGHYLMYAHSGWNRWHISGHLLSCFLYCFLIDRKQIDCCFCLLQHNKQLEASGISIPLLTRPSTFLFRAALLNALKLESTHSCYWYSVLLVFIRVTEFLA</sequence>
<gene>
    <name evidence="1" type="ORF">ATANTOWER_026173</name>
</gene>
<dbReference type="Proteomes" id="UP001345963">
    <property type="component" value="Unassembled WGS sequence"/>
</dbReference>
<organism evidence="1 2">
    <name type="scientific">Ataeniobius toweri</name>
    <dbReference type="NCBI Taxonomy" id="208326"/>
    <lineage>
        <taxon>Eukaryota</taxon>
        <taxon>Metazoa</taxon>
        <taxon>Chordata</taxon>
        <taxon>Craniata</taxon>
        <taxon>Vertebrata</taxon>
        <taxon>Euteleostomi</taxon>
        <taxon>Actinopterygii</taxon>
        <taxon>Neopterygii</taxon>
        <taxon>Teleostei</taxon>
        <taxon>Neoteleostei</taxon>
        <taxon>Acanthomorphata</taxon>
        <taxon>Ovalentaria</taxon>
        <taxon>Atherinomorphae</taxon>
        <taxon>Cyprinodontiformes</taxon>
        <taxon>Goodeidae</taxon>
        <taxon>Ataeniobius</taxon>
    </lineage>
</organism>